<dbReference type="EMBL" id="JANBPG010000627">
    <property type="protein sequence ID" value="KAJ1894956.1"/>
    <property type="molecule type" value="Genomic_DNA"/>
</dbReference>
<evidence type="ECO:0000313" key="2">
    <source>
        <dbReference type="Proteomes" id="UP001150581"/>
    </source>
</evidence>
<sequence length="439" mass="47832">MSETLDQLHRSLQNIQTLGLDKKVAVLERLQECLAQGTTGSTKAVEGIFAILAPILGSSQVIACQAALACIQPLVEFITRDSNLQATKALLHFILPQLLDRLGDGRLAVRALTLATLTSMWFELNSMQSRKSSLDQPPSPTRSSSSSYSMISSSLPKFTTPFKSRITKPRVPSSPLSQWNAAATFERDVQAQGFEHKIWRVREMALEWLHCCVEEHPHFPASHYINCAFALLDDSQEAVRFSSKQALNMIYHSRPELQGDIIARVRVLEHQRPTLMSAITAPKGELATMAASPYGGMRSGSRLGNVHISRPGSRLSSSRMDSRVPPPLPSQPVPPLPPPSQFAANGAFRTSNYRSMSQQGLRPGSSIGNTGSLSPVRPGQQHNQHNQQQPYHNLSLQHGLMGPSSAGANAGSYSPSYPYSTPSPPPMQTPNATSAATNR</sequence>
<gene>
    <name evidence="1" type="ORF">LPJ66_004880</name>
</gene>
<dbReference type="Proteomes" id="UP001150581">
    <property type="component" value="Unassembled WGS sequence"/>
</dbReference>
<reference evidence="1" key="1">
    <citation type="submission" date="2022-07" db="EMBL/GenBank/DDBJ databases">
        <title>Phylogenomic reconstructions and comparative analyses of Kickxellomycotina fungi.</title>
        <authorList>
            <person name="Reynolds N.K."/>
            <person name="Stajich J.E."/>
            <person name="Barry K."/>
            <person name="Grigoriev I.V."/>
            <person name="Crous P."/>
            <person name="Smith M.E."/>
        </authorList>
    </citation>
    <scope>NUCLEOTIDE SEQUENCE</scope>
    <source>
        <strain evidence="1">Benny 63K</strain>
    </source>
</reference>
<name>A0ACC1IK51_9FUNG</name>
<proteinExistence type="predicted"/>
<accession>A0ACC1IK51</accession>
<protein>
    <submittedName>
        <fullName evidence="1">Uncharacterized protein</fullName>
    </submittedName>
</protein>
<evidence type="ECO:0000313" key="1">
    <source>
        <dbReference type="EMBL" id="KAJ1894956.1"/>
    </source>
</evidence>
<feature type="non-terminal residue" evidence="1">
    <location>
        <position position="439"/>
    </location>
</feature>
<comment type="caution">
    <text evidence="1">The sequence shown here is derived from an EMBL/GenBank/DDBJ whole genome shotgun (WGS) entry which is preliminary data.</text>
</comment>
<organism evidence="1 2">
    <name type="scientific">Kickxella alabastrina</name>
    <dbReference type="NCBI Taxonomy" id="61397"/>
    <lineage>
        <taxon>Eukaryota</taxon>
        <taxon>Fungi</taxon>
        <taxon>Fungi incertae sedis</taxon>
        <taxon>Zoopagomycota</taxon>
        <taxon>Kickxellomycotina</taxon>
        <taxon>Kickxellomycetes</taxon>
        <taxon>Kickxellales</taxon>
        <taxon>Kickxellaceae</taxon>
        <taxon>Kickxella</taxon>
    </lineage>
</organism>
<keyword evidence="2" id="KW-1185">Reference proteome</keyword>